<accession>A0AA97AS29</accession>
<dbReference type="RefSeq" id="WP_316432614.1">
    <property type="nucleotide sequence ID" value="NZ_CP053586.1"/>
</dbReference>
<dbReference type="EMBL" id="CP053586">
    <property type="protein sequence ID" value="WNZ26343.1"/>
    <property type="molecule type" value="Genomic_DNA"/>
</dbReference>
<proteinExistence type="predicted"/>
<protein>
    <submittedName>
        <fullName evidence="1">Uncharacterized protein</fullName>
    </submittedName>
</protein>
<evidence type="ECO:0000313" key="1">
    <source>
        <dbReference type="EMBL" id="WNZ26343.1"/>
    </source>
</evidence>
<gene>
    <name evidence="1" type="ORF">HJG54_28345</name>
</gene>
<reference evidence="1" key="1">
    <citation type="submission" date="2020-05" db="EMBL/GenBank/DDBJ databases">
        <authorList>
            <person name="Zhu T."/>
            <person name="Keshari N."/>
            <person name="Lu X."/>
        </authorList>
    </citation>
    <scope>NUCLEOTIDE SEQUENCE</scope>
    <source>
        <strain evidence="1">NK1-12</strain>
    </source>
</reference>
<organism evidence="1">
    <name type="scientific">Leptolyngbya sp. NK1-12</name>
    <dbReference type="NCBI Taxonomy" id="2547451"/>
    <lineage>
        <taxon>Bacteria</taxon>
        <taxon>Bacillati</taxon>
        <taxon>Cyanobacteriota</taxon>
        <taxon>Cyanophyceae</taxon>
        <taxon>Leptolyngbyales</taxon>
        <taxon>Leptolyngbyaceae</taxon>
        <taxon>Leptolyngbya group</taxon>
        <taxon>Leptolyngbya</taxon>
    </lineage>
</organism>
<name>A0AA97AS29_9CYAN</name>
<sequence length="156" mass="17272">MSSAPVPRLELLIPWELPTEQPLSAADQARIGRALHSLLEALREPDAVALSRITQALEQLGPIGSTPSELSSTKTALQQPQIADFDHYFEAVHVQTSDPVGCLVQSLLLTYQRVLQLWLSGDFNPQQIAYQKQGFVSYGYLLLRVSQLPDPGTRNH</sequence>
<dbReference type="AlphaFoldDB" id="A0AA97AS29"/>